<keyword evidence="3" id="KW-1185">Reference proteome</keyword>
<proteinExistence type="predicted"/>
<evidence type="ECO:0000256" key="1">
    <source>
        <dbReference type="ARBA" id="ARBA00023002"/>
    </source>
</evidence>
<dbReference type="Proteomes" id="UP001521116">
    <property type="component" value="Unassembled WGS sequence"/>
</dbReference>
<name>A0ABR3SDF8_9PEZI</name>
<accession>A0ABR3SDF8</accession>
<evidence type="ECO:0008006" key="4">
    <source>
        <dbReference type="Google" id="ProtNLM"/>
    </source>
</evidence>
<sequence>MATSTKIQLTTNEKPAFFVAPLRKDSADKVSELLQENHEKHHIYFNDDGFHNHIVHHLLTLYALGASPSAIQQAYDHNATYQRPAVPLTSPTIAQDLSDRAVFAQHLGSKQHYRDFLAYFQAELERKGVAAVLQEHLFTRGDARAEDLLARLFAGFLHPLIHVGFGVEFAQPAIVAEGLAQAATHDAWIGAYLRGAEEAAAEVGDPQARLPDLLQEVRTTEQVAGAARWGDGNRLRDGVMARAGEAMCRIAGRWVVGDDASDEVVERKTAEMIDAAATFLPPH</sequence>
<dbReference type="PANTHER" id="PTHR35870">
    <property type="entry name" value="PROTEIN, PUTATIVE (AFU_ORTHOLOGUE AFUA_5G03330)-RELATED"/>
    <property type="match status" value="1"/>
</dbReference>
<keyword evidence="1" id="KW-0560">Oxidoreductase</keyword>
<dbReference type="InterPro" id="IPR025337">
    <property type="entry name" value="Questin_oxidase-like"/>
</dbReference>
<evidence type="ECO:0000313" key="3">
    <source>
        <dbReference type="Proteomes" id="UP001521116"/>
    </source>
</evidence>
<protein>
    <recommendedName>
        <fullName evidence="4">HypA-like protein</fullName>
    </recommendedName>
</protein>
<dbReference type="PANTHER" id="PTHR35870:SF1">
    <property type="entry name" value="PROTEIN, PUTATIVE (AFU_ORTHOLOGUE AFUA_5G03330)-RELATED"/>
    <property type="match status" value="1"/>
</dbReference>
<organism evidence="2 3">
    <name type="scientific">Neofusicoccum ribis</name>
    <dbReference type="NCBI Taxonomy" id="45134"/>
    <lineage>
        <taxon>Eukaryota</taxon>
        <taxon>Fungi</taxon>
        <taxon>Dikarya</taxon>
        <taxon>Ascomycota</taxon>
        <taxon>Pezizomycotina</taxon>
        <taxon>Dothideomycetes</taxon>
        <taxon>Dothideomycetes incertae sedis</taxon>
        <taxon>Botryosphaeriales</taxon>
        <taxon>Botryosphaeriaceae</taxon>
        <taxon>Neofusicoccum</taxon>
    </lineage>
</organism>
<evidence type="ECO:0000313" key="2">
    <source>
        <dbReference type="EMBL" id="KAL1617132.1"/>
    </source>
</evidence>
<reference evidence="2 3" key="1">
    <citation type="submission" date="2024-02" db="EMBL/GenBank/DDBJ databases">
        <title>De novo assembly and annotation of 12 fungi associated with fruit tree decline syndrome in Ontario, Canada.</title>
        <authorList>
            <person name="Sulman M."/>
            <person name="Ellouze W."/>
            <person name="Ilyukhin E."/>
        </authorList>
    </citation>
    <scope>NUCLEOTIDE SEQUENCE [LARGE SCALE GENOMIC DNA]</scope>
    <source>
        <strain evidence="2 3">M1-105</strain>
    </source>
</reference>
<dbReference type="Pfam" id="PF14027">
    <property type="entry name" value="Questin_oxidase"/>
    <property type="match status" value="1"/>
</dbReference>
<gene>
    <name evidence="2" type="ORF">SLS56_011100</name>
</gene>
<dbReference type="EMBL" id="JAJVDC020000240">
    <property type="protein sequence ID" value="KAL1617132.1"/>
    <property type="molecule type" value="Genomic_DNA"/>
</dbReference>
<comment type="caution">
    <text evidence="2">The sequence shown here is derived from an EMBL/GenBank/DDBJ whole genome shotgun (WGS) entry which is preliminary data.</text>
</comment>